<sequence>MTQQLHPTAKKLMDTVSAMLDSSNPHGILVDDVLKISGVARSSLYHHFGDFSGLIRATLLQRFSANVATDGQAMMEVANSAKSKDEYWTRIKELSAYTQLPSRAPIRAERARIMSTASADEEFAVALAEEQQRVTDAMAEAIAIAQAKGFVNAQLSPQAIAVFLQAYSLGRAIDDISVKHVPNEDWIALVETVINSLQSD</sequence>
<dbReference type="Proteomes" id="UP000243847">
    <property type="component" value="Chromosome sequence1"/>
</dbReference>
<reference evidence="4 5" key="1">
    <citation type="journal article" date="2016" name="Genome Announc.">
        <title>Complete Genome Sequence of Aurantimicrobium minutum Type Strain KNCT, a Planktonic Ultramicrobacterium Isolated from River Water.</title>
        <authorList>
            <person name="Nakai R."/>
            <person name="Fujisawa T."/>
            <person name="Nakamura Y."/>
            <person name="Nishide H."/>
            <person name="Uchiyama I."/>
            <person name="Baba T."/>
            <person name="Toyoda A."/>
            <person name="Fujiyama A."/>
            <person name="Naganuma T."/>
            <person name="Niki H."/>
        </authorList>
    </citation>
    <scope>NUCLEOTIDE SEQUENCE [LARGE SCALE GENOMIC DNA]</scope>
    <source>
        <strain evidence="4 5">KNC</strain>
    </source>
</reference>
<gene>
    <name evidence="4" type="ORF">AUMI_112440</name>
</gene>
<dbReference type="KEGG" id="amin:AUMI_112440"/>
<keyword evidence="1 2" id="KW-0238">DNA-binding</keyword>
<dbReference type="InterPro" id="IPR001647">
    <property type="entry name" value="HTH_TetR"/>
</dbReference>
<dbReference type="Gene3D" id="1.10.357.10">
    <property type="entry name" value="Tetracycline Repressor, domain 2"/>
    <property type="match status" value="1"/>
</dbReference>
<proteinExistence type="predicted"/>
<dbReference type="InterPro" id="IPR009057">
    <property type="entry name" value="Homeodomain-like_sf"/>
</dbReference>
<dbReference type="PROSITE" id="PS50977">
    <property type="entry name" value="HTH_TETR_2"/>
    <property type="match status" value="1"/>
</dbReference>
<evidence type="ECO:0000313" key="4">
    <source>
        <dbReference type="EMBL" id="BAU99786.1"/>
    </source>
</evidence>
<feature type="DNA-binding region" description="H-T-H motif" evidence="2">
    <location>
        <begin position="29"/>
        <end position="48"/>
    </location>
</feature>
<dbReference type="InterPro" id="IPR036271">
    <property type="entry name" value="Tet_transcr_reg_TetR-rel_C_sf"/>
</dbReference>
<dbReference type="AlphaFoldDB" id="A0A173LXS9"/>
<dbReference type="GO" id="GO:0003677">
    <property type="term" value="F:DNA binding"/>
    <property type="evidence" value="ECO:0007669"/>
    <property type="project" value="UniProtKB-UniRule"/>
</dbReference>
<dbReference type="GeneID" id="80452433"/>
<accession>A0A173LXS9</accession>
<dbReference type="SUPFAM" id="SSF48498">
    <property type="entry name" value="Tetracyclin repressor-like, C-terminal domain"/>
    <property type="match status" value="1"/>
</dbReference>
<evidence type="ECO:0000256" key="2">
    <source>
        <dbReference type="PROSITE-ProRule" id="PRU00335"/>
    </source>
</evidence>
<protein>
    <submittedName>
        <fullName evidence="4">TetR family transcriptional regulator</fullName>
    </submittedName>
</protein>
<feature type="domain" description="HTH tetR-type" evidence="3">
    <location>
        <begin position="6"/>
        <end position="66"/>
    </location>
</feature>
<name>A0A173LXS9_9MICO</name>
<evidence type="ECO:0000259" key="3">
    <source>
        <dbReference type="PROSITE" id="PS50977"/>
    </source>
</evidence>
<dbReference type="EMBL" id="AP017457">
    <property type="protein sequence ID" value="BAU99786.1"/>
    <property type="molecule type" value="Genomic_DNA"/>
</dbReference>
<organism evidence="4 5">
    <name type="scientific">Aurantimicrobium minutum</name>
    <dbReference type="NCBI Taxonomy" id="708131"/>
    <lineage>
        <taxon>Bacteria</taxon>
        <taxon>Bacillati</taxon>
        <taxon>Actinomycetota</taxon>
        <taxon>Actinomycetes</taxon>
        <taxon>Micrococcales</taxon>
        <taxon>Microbacteriaceae</taxon>
        <taxon>Aurantimicrobium</taxon>
    </lineage>
</organism>
<dbReference type="RefSeq" id="WP_148664063.1">
    <property type="nucleotide sequence ID" value="NZ_AP017457.1"/>
</dbReference>
<dbReference type="SUPFAM" id="SSF46689">
    <property type="entry name" value="Homeodomain-like"/>
    <property type="match status" value="1"/>
</dbReference>
<dbReference type="OrthoDB" id="3237195at2"/>
<evidence type="ECO:0000313" key="5">
    <source>
        <dbReference type="Proteomes" id="UP000243847"/>
    </source>
</evidence>
<evidence type="ECO:0000256" key="1">
    <source>
        <dbReference type="ARBA" id="ARBA00023125"/>
    </source>
</evidence>